<dbReference type="InterPro" id="IPR051159">
    <property type="entry name" value="Hexapeptide_acetyltransf"/>
</dbReference>
<dbReference type="Gene3D" id="2.160.10.10">
    <property type="entry name" value="Hexapeptide repeat proteins"/>
    <property type="match status" value="1"/>
</dbReference>
<dbReference type="PROSITE" id="PS00101">
    <property type="entry name" value="HEXAPEP_TRANSFERASES"/>
    <property type="match status" value="1"/>
</dbReference>
<dbReference type="InterPro" id="IPR018357">
    <property type="entry name" value="Hexapep_transf_CS"/>
</dbReference>
<protein>
    <recommendedName>
        <fullName evidence="7">Nodulation protein L</fullName>
    </recommendedName>
</protein>
<evidence type="ECO:0000259" key="8">
    <source>
        <dbReference type="SMART" id="SM01266"/>
    </source>
</evidence>
<keyword evidence="2" id="KW-0536">Nodulation</keyword>
<comment type="function">
    <text evidence="6">Acetyltransferase implicated in the O-acetylation of Nod factors.</text>
</comment>
<dbReference type="AlphaFoldDB" id="A0A846MUQ5"/>
<keyword evidence="10" id="KW-1185">Reference proteome</keyword>
<reference evidence="9 10" key="1">
    <citation type="submission" date="2020-03" db="EMBL/GenBank/DDBJ databases">
        <title>Genomic Encyclopedia of Type Strains, Phase IV (KMG-IV): sequencing the most valuable type-strain genomes for metagenomic binning, comparative biology and taxonomic classification.</title>
        <authorList>
            <person name="Goeker M."/>
        </authorList>
    </citation>
    <scope>NUCLEOTIDE SEQUENCE [LARGE SCALE GENOMIC DNA]</scope>
    <source>
        <strain evidence="9 10">DSM 19867</strain>
    </source>
</reference>
<evidence type="ECO:0000313" key="10">
    <source>
        <dbReference type="Proteomes" id="UP000570514"/>
    </source>
</evidence>
<dbReference type="Pfam" id="PF00132">
    <property type="entry name" value="Hexapep"/>
    <property type="match status" value="1"/>
</dbReference>
<dbReference type="GO" id="GO:0008374">
    <property type="term" value="F:O-acyltransferase activity"/>
    <property type="evidence" value="ECO:0007669"/>
    <property type="project" value="TreeGrafter"/>
</dbReference>
<dbReference type="InterPro" id="IPR024688">
    <property type="entry name" value="Mac_dom"/>
</dbReference>
<gene>
    <name evidence="9" type="ORF">FHS83_000492</name>
</gene>
<dbReference type="RefSeq" id="WP_167080532.1">
    <property type="nucleotide sequence ID" value="NZ_BAAADC010000001.1"/>
</dbReference>
<evidence type="ECO:0000313" key="9">
    <source>
        <dbReference type="EMBL" id="NIK87174.1"/>
    </source>
</evidence>
<accession>A0A846MUQ5</accession>
<dbReference type="PANTHER" id="PTHR23416:SF23">
    <property type="entry name" value="ACETYLTRANSFERASE C18B11.09C-RELATED"/>
    <property type="match status" value="1"/>
</dbReference>
<evidence type="ECO:0000256" key="4">
    <source>
        <dbReference type="ARBA" id="ARBA00022737"/>
    </source>
</evidence>
<organism evidence="9 10">
    <name type="scientific">Rhizomicrobium palustre</name>
    <dbReference type="NCBI Taxonomy" id="189966"/>
    <lineage>
        <taxon>Bacteria</taxon>
        <taxon>Pseudomonadati</taxon>
        <taxon>Pseudomonadota</taxon>
        <taxon>Alphaproteobacteria</taxon>
        <taxon>Micropepsales</taxon>
        <taxon>Micropepsaceae</taxon>
        <taxon>Rhizomicrobium</taxon>
    </lineage>
</organism>
<dbReference type="PANTHER" id="PTHR23416">
    <property type="entry name" value="SIALIC ACID SYNTHASE-RELATED"/>
    <property type="match status" value="1"/>
</dbReference>
<dbReference type="SUPFAM" id="SSF51161">
    <property type="entry name" value="Trimeric LpxA-like enzymes"/>
    <property type="match status" value="1"/>
</dbReference>
<evidence type="ECO:0000256" key="1">
    <source>
        <dbReference type="ARBA" id="ARBA00007274"/>
    </source>
</evidence>
<keyword evidence="5 9" id="KW-0012">Acyltransferase</keyword>
<dbReference type="Pfam" id="PF12464">
    <property type="entry name" value="Mac"/>
    <property type="match status" value="1"/>
</dbReference>
<evidence type="ECO:0000256" key="7">
    <source>
        <dbReference type="ARBA" id="ARBA00067695"/>
    </source>
</evidence>
<dbReference type="InterPro" id="IPR001451">
    <property type="entry name" value="Hexapep"/>
</dbReference>
<dbReference type="InterPro" id="IPR011004">
    <property type="entry name" value="Trimer_LpxA-like_sf"/>
</dbReference>
<dbReference type="EMBL" id="JAASRM010000001">
    <property type="protein sequence ID" value="NIK87174.1"/>
    <property type="molecule type" value="Genomic_DNA"/>
</dbReference>
<comment type="similarity">
    <text evidence="1">Belongs to the transferase hexapeptide repeat family.</text>
</comment>
<dbReference type="CDD" id="cd03357">
    <property type="entry name" value="LbH_MAT_GAT"/>
    <property type="match status" value="1"/>
</dbReference>
<name>A0A846MUQ5_9PROT</name>
<evidence type="ECO:0000256" key="2">
    <source>
        <dbReference type="ARBA" id="ARBA00022458"/>
    </source>
</evidence>
<keyword evidence="3 9" id="KW-0808">Transferase</keyword>
<dbReference type="SMART" id="SM01266">
    <property type="entry name" value="Mac"/>
    <property type="match status" value="1"/>
</dbReference>
<dbReference type="GO" id="GO:0016407">
    <property type="term" value="F:acetyltransferase activity"/>
    <property type="evidence" value="ECO:0007669"/>
    <property type="project" value="InterPro"/>
</dbReference>
<sequence>MKTEEEKMLAGEPFDAHGPELIAVRKKVKKILHRLNVTEYHSDNMQAVINELCPNSAKDLYLEPPFHCDYGVYIKAGEHVFVNFGCVFLDGGTITIGAHTLIAPGVHIYTARHPLGVEERAQWEDVAPVVIGERCWIGGHVTICPGVTIGDRSVIGAGAVVTKDIPPDSLAVGNPAVVVKKLNGAK</sequence>
<dbReference type="GO" id="GO:0005829">
    <property type="term" value="C:cytosol"/>
    <property type="evidence" value="ECO:0007669"/>
    <property type="project" value="TreeGrafter"/>
</dbReference>
<proteinExistence type="inferred from homology"/>
<dbReference type="FunFam" id="2.160.10.10:FF:000025">
    <property type="entry name" value="Hexapeptide-repeat containing-acetyltransferase"/>
    <property type="match status" value="1"/>
</dbReference>
<evidence type="ECO:0000256" key="6">
    <source>
        <dbReference type="ARBA" id="ARBA00055587"/>
    </source>
</evidence>
<evidence type="ECO:0000256" key="3">
    <source>
        <dbReference type="ARBA" id="ARBA00022679"/>
    </source>
</evidence>
<comment type="caution">
    <text evidence="9">The sequence shown here is derived from an EMBL/GenBank/DDBJ whole genome shotgun (WGS) entry which is preliminary data.</text>
</comment>
<evidence type="ECO:0000256" key="5">
    <source>
        <dbReference type="ARBA" id="ARBA00023315"/>
    </source>
</evidence>
<feature type="domain" description="Maltose/galactoside acetyltransferase" evidence="8">
    <location>
        <begin position="5"/>
        <end position="58"/>
    </location>
</feature>
<dbReference type="Proteomes" id="UP000570514">
    <property type="component" value="Unassembled WGS sequence"/>
</dbReference>
<keyword evidence="4" id="KW-0677">Repeat</keyword>